<gene>
    <name evidence="7" type="ORF">WICPIJ_010153</name>
</gene>
<dbReference type="Gene3D" id="6.10.140.1230">
    <property type="match status" value="1"/>
</dbReference>
<dbReference type="Pfam" id="PF03357">
    <property type="entry name" value="Snf7"/>
    <property type="match status" value="1"/>
</dbReference>
<evidence type="ECO:0000256" key="3">
    <source>
        <dbReference type="ARBA" id="ARBA00022753"/>
    </source>
</evidence>
<dbReference type="OrthoDB" id="10250120at2759"/>
<feature type="compositionally biased region" description="Basic and acidic residues" evidence="6">
    <location>
        <begin position="436"/>
        <end position="450"/>
    </location>
</feature>
<dbReference type="InterPro" id="IPR005024">
    <property type="entry name" value="Snf7_fam"/>
</dbReference>
<organism evidence="7 8">
    <name type="scientific">Wickerhamomyces pijperi</name>
    <name type="common">Yeast</name>
    <name type="synonym">Pichia pijperi</name>
    <dbReference type="NCBI Taxonomy" id="599730"/>
    <lineage>
        <taxon>Eukaryota</taxon>
        <taxon>Fungi</taxon>
        <taxon>Dikarya</taxon>
        <taxon>Ascomycota</taxon>
        <taxon>Saccharomycotina</taxon>
        <taxon>Saccharomycetes</taxon>
        <taxon>Phaffomycetales</taxon>
        <taxon>Wickerhamomycetaceae</taxon>
        <taxon>Wickerhamomyces</taxon>
    </lineage>
</organism>
<reference evidence="7" key="2">
    <citation type="submission" date="2021-01" db="EMBL/GenBank/DDBJ databases">
        <authorList>
            <person name="Schikora-Tamarit M.A."/>
        </authorList>
    </citation>
    <scope>NUCLEOTIDE SEQUENCE</scope>
    <source>
        <strain evidence="7">CBS2887</strain>
    </source>
</reference>
<evidence type="ECO:0000256" key="2">
    <source>
        <dbReference type="ARBA" id="ARBA00006190"/>
    </source>
</evidence>
<feature type="region of interest" description="Disordered" evidence="6">
    <location>
        <begin position="389"/>
        <end position="450"/>
    </location>
</feature>
<keyword evidence="8" id="KW-1185">Reference proteome</keyword>
<evidence type="ECO:0000313" key="8">
    <source>
        <dbReference type="Proteomes" id="UP000774326"/>
    </source>
</evidence>
<dbReference type="GO" id="GO:0032511">
    <property type="term" value="P:late endosome to vacuole transport via multivesicular body sorting pathway"/>
    <property type="evidence" value="ECO:0007669"/>
    <property type="project" value="TreeGrafter"/>
</dbReference>
<feature type="compositionally biased region" description="Basic and acidic residues" evidence="6">
    <location>
        <begin position="389"/>
        <end position="421"/>
    </location>
</feature>
<keyword evidence="3" id="KW-0967">Endosome</keyword>
<dbReference type="GO" id="GO:0000815">
    <property type="term" value="C:ESCRT III complex"/>
    <property type="evidence" value="ECO:0007669"/>
    <property type="project" value="TreeGrafter"/>
</dbReference>
<evidence type="ECO:0000256" key="4">
    <source>
        <dbReference type="ARBA" id="ARBA00040017"/>
    </source>
</evidence>
<comment type="subcellular location">
    <subcellularLocation>
        <location evidence="1">Endosome</location>
    </subcellularLocation>
</comment>
<dbReference type="PANTHER" id="PTHR22761">
    <property type="entry name" value="CHARGED MULTIVESICULAR BODY PROTEIN"/>
    <property type="match status" value="1"/>
</dbReference>
<comment type="caution">
    <text evidence="7">The sequence shown here is derived from an EMBL/GenBank/DDBJ whole genome shotgun (WGS) entry which is preliminary data.</text>
</comment>
<dbReference type="EMBL" id="JAEUBG010005865">
    <property type="protein sequence ID" value="KAH3672109.1"/>
    <property type="molecule type" value="Genomic_DNA"/>
</dbReference>
<evidence type="ECO:0000256" key="6">
    <source>
        <dbReference type="SAM" id="MobiDB-lite"/>
    </source>
</evidence>
<dbReference type="Proteomes" id="UP000774326">
    <property type="component" value="Unassembled WGS sequence"/>
</dbReference>
<dbReference type="GO" id="GO:0005771">
    <property type="term" value="C:multivesicular body"/>
    <property type="evidence" value="ECO:0007669"/>
    <property type="project" value="TreeGrafter"/>
</dbReference>
<dbReference type="PANTHER" id="PTHR22761:SF10">
    <property type="entry name" value="GH13992P"/>
    <property type="match status" value="1"/>
</dbReference>
<evidence type="ECO:0000256" key="5">
    <source>
        <dbReference type="ARBA" id="ARBA00042586"/>
    </source>
</evidence>
<dbReference type="Pfam" id="PF25880">
    <property type="entry name" value="WHD_CHMP7_1st"/>
    <property type="match status" value="1"/>
</dbReference>
<dbReference type="GO" id="GO:0006900">
    <property type="term" value="P:vesicle budding from membrane"/>
    <property type="evidence" value="ECO:0007669"/>
    <property type="project" value="TreeGrafter"/>
</dbReference>
<evidence type="ECO:0000313" key="7">
    <source>
        <dbReference type="EMBL" id="KAH3672109.1"/>
    </source>
</evidence>
<sequence length="450" mass="51488">MSQLRQAVTSHPLFTPTRLYSLYSDFKKLKEINPDGYEANLIAWRSLLIELFQNGLLSNSFILDTRTLEQDLTLSNYGKPLGLCFVLEELIAEGELIPLESFMSSDGIYLTKWVKPALNWIVSRYIYDTKYKMSDRKGDLKEEKLVSLKMLEGVKGFIQEKLDQLTSKDHGASDRLLTKSQFKEQLIASDKFKGPLTDIDVDVLLKYLERDTNQLTVSNDIIKLGGNQEEISETDLQILEIRSTILRLLESNSVLEAKIQTTKNKLHQLIAQPKYNKHLALSLLKSQKLAETTLSHQINSLTQLEGLLYKINESQTNVEVFQSIRASTKILSSLRSQIGDVETIEAVMDELRDESTKVDETTDALSGLNKDHAEIDDDEIEEEFERLLREETTKKKEENEKDTETDVKDSTMQDEIMERFSKLKLSPSEIETSGTEIEKKAHKQQEPMLN</sequence>
<reference evidence="7" key="1">
    <citation type="journal article" date="2021" name="Open Biol.">
        <title>Shared evolutionary footprints suggest mitochondrial oxidative damage underlies multiple complex I losses in fungi.</title>
        <authorList>
            <person name="Schikora-Tamarit M.A."/>
            <person name="Marcet-Houben M."/>
            <person name="Nosek J."/>
            <person name="Gabaldon T."/>
        </authorList>
    </citation>
    <scope>NUCLEOTIDE SEQUENCE</scope>
    <source>
        <strain evidence="7">CBS2887</strain>
    </source>
</reference>
<dbReference type="AlphaFoldDB" id="A0A9P8TAY4"/>
<evidence type="ECO:0000256" key="1">
    <source>
        <dbReference type="ARBA" id="ARBA00004177"/>
    </source>
</evidence>
<protein>
    <recommendedName>
        <fullName evidence="4">Vacuolar-sorting protein SNF7</fullName>
    </recommendedName>
    <alternativeName>
        <fullName evidence="5">Vacuolar protein-sorting-associated protein 32</fullName>
    </alternativeName>
</protein>
<accession>A0A9P8TAY4</accession>
<name>A0A9P8TAY4_WICPI</name>
<proteinExistence type="inferred from homology"/>
<comment type="similarity">
    <text evidence="2">Belongs to the SNF7 family.</text>
</comment>
<dbReference type="GO" id="GO:0009898">
    <property type="term" value="C:cytoplasmic side of plasma membrane"/>
    <property type="evidence" value="ECO:0007669"/>
    <property type="project" value="TreeGrafter"/>
</dbReference>